<dbReference type="InterPro" id="IPR053924">
    <property type="entry name" value="RecX_HTH_2nd"/>
</dbReference>
<evidence type="ECO:0000313" key="10">
    <source>
        <dbReference type="Proteomes" id="UP000675747"/>
    </source>
</evidence>
<feature type="domain" description="RecX first three-helical" evidence="8">
    <location>
        <begin position="8"/>
        <end position="47"/>
    </location>
</feature>
<proteinExistence type="inferred from homology"/>
<evidence type="ECO:0000259" key="8">
    <source>
        <dbReference type="Pfam" id="PF21982"/>
    </source>
</evidence>
<organism evidence="9 10">
    <name type="scientific">Coralloluteibacterium stylophorae</name>
    <dbReference type="NCBI Taxonomy" id="1776034"/>
    <lineage>
        <taxon>Bacteria</taxon>
        <taxon>Pseudomonadati</taxon>
        <taxon>Pseudomonadota</taxon>
        <taxon>Gammaproteobacteria</taxon>
        <taxon>Lysobacterales</taxon>
        <taxon>Lysobacteraceae</taxon>
        <taxon>Coralloluteibacterium</taxon>
    </lineage>
</organism>
<evidence type="ECO:0000259" key="7">
    <source>
        <dbReference type="Pfam" id="PF21981"/>
    </source>
</evidence>
<dbReference type="HAMAP" id="MF_01114">
    <property type="entry name" value="RecX"/>
    <property type="match status" value="1"/>
</dbReference>
<keyword evidence="10" id="KW-1185">Reference proteome</keyword>
<evidence type="ECO:0000256" key="4">
    <source>
        <dbReference type="ARBA" id="ARBA00022490"/>
    </source>
</evidence>
<comment type="subcellular location">
    <subcellularLocation>
        <location evidence="1 5">Cytoplasm</location>
    </subcellularLocation>
</comment>
<feature type="domain" description="RecX second three-helical" evidence="6">
    <location>
        <begin position="55"/>
        <end position="94"/>
    </location>
</feature>
<feature type="domain" description="RecX third three-helical" evidence="7">
    <location>
        <begin position="103"/>
        <end position="145"/>
    </location>
</feature>
<evidence type="ECO:0000256" key="1">
    <source>
        <dbReference type="ARBA" id="ARBA00004496"/>
    </source>
</evidence>
<dbReference type="EMBL" id="JAGQFT020000015">
    <property type="protein sequence ID" value="MBS7458852.1"/>
    <property type="molecule type" value="Genomic_DNA"/>
</dbReference>
<evidence type="ECO:0000259" key="6">
    <source>
        <dbReference type="Pfam" id="PF02631"/>
    </source>
</evidence>
<dbReference type="Proteomes" id="UP000675747">
    <property type="component" value="Unassembled WGS sequence"/>
</dbReference>
<comment type="function">
    <text evidence="5">Modulates RecA activity.</text>
</comment>
<sequence length="152" mass="16750">MTRGTTDARSRAVALLARREHSRRELERKLRSKGFESGEVTAAIEDLADRGWQGDARFADTLVRTRVAGGYGPLRIRMELEQHGVEAAAGEAAMADVADWRGLACDVARRRWSAGLLRSDHAQRRKAVEFLVRRGFAPDDAHAAIADLSDPA</sequence>
<evidence type="ECO:0000256" key="3">
    <source>
        <dbReference type="ARBA" id="ARBA00018111"/>
    </source>
</evidence>
<dbReference type="AlphaFoldDB" id="A0AAP2G092"/>
<dbReference type="Pfam" id="PF21981">
    <property type="entry name" value="RecX_HTH3"/>
    <property type="match status" value="1"/>
</dbReference>
<dbReference type="InterPro" id="IPR053925">
    <property type="entry name" value="RecX_HTH_3rd"/>
</dbReference>
<reference evidence="9 10" key="1">
    <citation type="journal article" date="2021" name="Microbiol. Resour. Announc.">
        <title>Draft Genome Sequence of Coralloluteibacterium stylophorae LMG 29479T.</title>
        <authorList>
            <person name="Karlyshev A.V."/>
            <person name="Kudryashova E.B."/>
            <person name="Ariskina E.V."/>
            <person name="Conroy A.P."/>
            <person name="Abidueva E.Y."/>
        </authorList>
    </citation>
    <scope>NUCLEOTIDE SEQUENCE [LARGE SCALE GENOMIC DNA]</scope>
    <source>
        <strain evidence="9 10">LMG 29479</strain>
    </source>
</reference>
<protein>
    <recommendedName>
        <fullName evidence="3 5">Regulatory protein RecX</fullName>
    </recommendedName>
</protein>
<name>A0AAP2G092_9GAMM</name>
<evidence type="ECO:0000256" key="5">
    <source>
        <dbReference type="HAMAP-Rule" id="MF_01114"/>
    </source>
</evidence>
<dbReference type="RefSeq" id="WP_213173926.1">
    <property type="nucleotide sequence ID" value="NZ_JAGQFT020000015.1"/>
</dbReference>
<evidence type="ECO:0000313" key="9">
    <source>
        <dbReference type="EMBL" id="MBS7458852.1"/>
    </source>
</evidence>
<dbReference type="InterPro" id="IPR036388">
    <property type="entry name" value="WH-like_DNA-bd_sf"/>
</dbReference>
<dbReference type="InterPro" id="IPR003783">
    <property type="entry name" value="Regulatory_RecX"/>
</dbReference>
<dbReference type="GO" id="GO:0005737">
    <property type="term" value="C:cytoplasm"/>
    <property type="evidence" value="ECO:0007669"/>
    <property type="project" value="UniProtKB-SubCell"/>
</dbReference>
<gene>
    <name evidence="5" type="primary">recX</name>
    <name evidence="9" type="ORF">KB893_017080</name>
</gene>
<evidence type="ECO:0000256" key="2">
    <source>
        <dbReference type="ARBA" id="ARBA00009695"/>
    </source>
</evidence>
<dbReference type="PANTHER" id="PTHR33602">
    <property type="entry name" value="REGULATORY PROTEIN RECX FAMILY PROTEIN"/>
    <property type="match status" value="1"/>
</dbReference>
<comment type="similarity">
    <text evidence="2 5">Belongs to the RecX family.</text>
</comment>
<accession>A0AAP2G092</accession>
<dbReference type="PANTHER" id="PTHR33602:SF1">
    <property type="entry name" value="REGULATORY PROTEIN RECX FAMILY PROTEIN"/>
    <property type="match status" value="1"/>
</dbReference>
<dbReference type="InterPro" id="IPR053926">
    <property type="entry name" value="RecX_HTH_1st"/>
</dbReference>
<keyword evidence="4 5" id="KW-0963">Cytoplasm</keyword>
<dbReference type="Gene3D" id="1.10.10.10">
    <property type="entry name" value="Winged helix-like DNA-binding domain superfamily/Winged helix DNA-binding domain"/>
    <property type="match status" value="3"/>
</dbReference>
<dbReference type="Pfam" id="PF21982">
    <property type="entry name" value="RecX_HTH1"/>
    <property type="match status" value="1"/>
</dbReference>
<dbReference type="Pfam" id="PF02631">
    <property type="entry name" value="RecX_HTH2"/>
    <property type="match status" value="1"/>
</dbReference>
<comment type="caution">
    <text evidence="9">The sequence shown here is derived from an EMBL/GenBank/DDBJ whole genome shotgun (WGS) entry which is preliminary data.</text>
</comment>
<dbReference type="GO" id="GO:0006282">
    <property type="term" value="P:regulation of DNA repair"/>
    <property type="evidence" value="ECO:0007669"/>
    <property type="project" value="UniProtKB-UniRule"/>
</dbReference>